<dbReference type="Pfam" id="PF00113">
    <property type="entry name" value="Enolase_C"/>
    <property type="match status" value="1"/>
</dbReference>
<evidence type="ECO:0000313" key="10">
    <source>
        <dbReference type="EMBL" id="KKN24365.1"/>
    </source>
</evidence>
<dbReference type="SMART" id="SM01193">
    <property type="entry name" value="Enolase_N"/>
    <property type="match status" value="1"/>
</dbReference>
<evidence type="ECO:0000259" key="8">
    <source>
        <dbReference type="SMART" id="SM01192"/>
    </source>
</evidence>
<evidence type="ECO:0000256" key="6">
    <source>
        <dbReference type="ARBA" id="ARBA00023152"/>
    </source>
</evidence>
<organism evidence="10">
    <name type="scientific">marine sediment metagenome</name>
    <dbReference type="NCBI Taxonomy" id="412755"/>
    <lineage>
        <taxon>unclassified sequences</taxon>
        <taxon>metagenomes</taxon>
        <taxon>ecological metagenomes</taxon>
    </lineage>
</organism>
<dbReference type="CDD" id="cd03313">
    <property type="entry name" value="enolase"/>
    <property type="match status" value="1"/>
</dbReference>
<protein>
    <recommendedName>
        <fullName evidence="4">phosphopyruvate hydratase</fullName>
        <ecNumber evidence="4">4.2.1.11</ecNumber>
    </recommendedName>
</protein>
<evidence type="ECO:0000259" key="9">
    <source>
        <dbReference type="SMART" id="SM01193"/>
    </source>
</evidence>
<dbReference type="EMBL" id="LAZR01002888">
    <property type="protein sequence ID" value="KKN24365.1"/>
    <property type="molecule type" value="Genomic_DNA"/>
</dbReference>
<dbReference type="InterPro" id="IPR036849">
    <property type="entry name" value="Enolase-like_C_sf"/>
</dbReference>
<dbReference type="PROSITE" id="PS00164">
    <property type="entry name" value="ENOLASE"/>
    <property type="match status" value="1"/>
</dbReference>
<feature type="domain" description="Enolase C-terminal TIM barrel" evidence="8">
    <location>
        <begin position="145"/>
        <end position="431"/>
    </location>
</feature>
<keyword evidence="7" id="KW-0456">Lyase</keyword>
<evidence type="ECO:0000256" key="4">
    <source>
        <dbReference type="ARBA" id="ARBA00012058"/>
    </source>
</evidence>
<reference evidence="10" key="1">
    <citation type="journal article" date="2015" name="Nature">
        <title>Complex archaea that bridge the gap between prokaryotes and eukaryotes.</title>
        <authorList>
            <person name="Spang A."/>
            <person name="Saw J.H."/>
            <person name="Jorgensen S.L."/>
            <person name="Zaremba-Niedzwiedzka K."/>
            <person name="Martijn J."/>
            <person name="Lind A.E."/>
            <person name="van Eijk R."/>
            <person name="Schleper C."/>
            <person name="Guy L."/>
            <person name="Ettema T.J."/>
        </authorList>
    </citation>
    <scope>NUCLEOTIDE SEQUENCE</scope>
</reference>
<feature type="domain" description="Enolase N-terminal" evidence="9">
    <location>
        <begin position="6"/>
        <end position="134"/>
    </location>
</feature>
<proteinExistence type="inferred from homology"/>
<dbReference type="Gene3D" id="3.30.390.10">
    <property type="entry name" value="Enolase-like, N-terminal domain"/>
    <property type="match status" value="1"/>
</dbReference>
<dbReference type="PRINTS" id="PR00148">
    <property type="entry name" value="ENOLASE"/>
</dbReference>
<dbReference type="InterPro" id="IPR020809">
    <property type="entry name" value="Enolase_CS"/>
</dbReference>
<name>A0A0F9NY22_9ZZZZ</name>
<comment type="caution">
    <text evidence="10">The sequence shown here is derived from an EMBL/GenBank/DDBJ whole genome shotgun (WGS) entry which is preliminary data.</text>
</comment>
<sequence length="434" mass="47973">MTNFKITQIKSRWILDSRGNPTVESEVYNEKQFARAAVPSGASTGILEALELRDGGQAFKGKHVLKAVSNVNEILGKKLIGFDVREQTIIDNEMIRIDGTENKSNLGANAILSVSLAVAKLAAALSEIPLFAHIHNLAFKDSRQDYLLPLPCCNIINGGKHAGNNLAIQEFMIFPIGAESFSQAIQNVAEVYQTLRKLLIEKYGPSSINVGDEGGFAPNFNETSEAVDMILEAIEEAGFLAGTDFVLGMDAAASEFFEDGTYHIDGKNLNEEELIEYYMNLLHDYPFKSIEDPFDEKDFRSFSYLTAKVDKSVQIVDDDLTVTNIKILEKAIKEKAGNALLLKVNQIGSLSEAINAAKMSFDNGFNVMVSHRSGETEDTFIADLSVGLCTGQLKTGATARSDRNCKYNQLLRTEEFLGENAKYPKRLDSWKDFY</sequence>
<evidence type="ECO:0000256" key="3">
    <source>
        <dbReference type="ARBA" id="ARBA00009604"/>
    </source>
</evidence>
<dbReference type="NCBIfam" id="TIGR01060">
    <property type="entry name" value="eno"/>
    <property type="match status" value="1"/>
</dbReference>
<evidence type="ECO:0000256" key="5">
    <source>
        <dbReference type="ARBA" id="ARBA00022842"/>
    </source>
</evidence>
<dbReference type="GO" id="GO:0006096">
    <property type="term" value="P:glycolytic process"/>
    <property type="evidence" value="ECO:0007669"/>
    <property type="project" value="UniProtKB-UniPathway"/>
</dbReference>
<gene>
    <name evidence="10" type="ORF">LCGC14_0895660</name>
</gene>
<dbReference type="PIRSF" id="PIRSF001400">
    <property type="entry name" value="Enolase"/>
    <property type="match status" value="1"/>
</dbReference>
<dbReference type="InterPro" id="IPR020811">
    <property type="entry name" value="Enolase_N"/>
</dbReference>
<dbReference type="SFLD" id="SFLDS00001">
    <property type="entry name" value="Enolase"/>
    <property type="match status" value="1"/>
</dbReference>
<dbReference type="Gene3D" id="3.20.20.120">
    <property type="entry name" value="Enolase-like C-terminal domain"/>
    <property type="match status" value="1"/>
</dbReference>
<dbReference type="SUPFAM" id="SSF54826">
    <property type="entry name" value="Enolase N-terminal domain-like"/>
    <property type="match status" value="1"/>
</dbReference>
<comment type="cofactor">
    <cofactor evidence="1">
        <name>Mg(2+)</name>
        <dbReference type="ChEBI" id="CHEBI:18420"/>
    </cofactor>
</comment>
<dbReference type="GO" id="GO:0004634">
    <property type="term" value="F:phosphopyruvate hydratase activity"/>
    <property type="evidence" value="ECO:0007669"/>
    <property type="project" value="UniProtKB-EC"/>
</dbReference>
<dbReference type="SFLD" id="SFLDF00002">
    <property type="entry name" value="enolase"/>
    <property type="match status" value="1"/>
</dbReference>
<dbReference type="EC" id="4.2.1.11" evidence="4"/>
<evidence type="ECO:0000256" key="7">
    <source>
        <dbReference type="ARBA" id="ARBA00023239"/>
    </source>
</evidence>
<keyword evidence="6" id="KW-0324">Glycolysis</keyword>
<dbReference type="SFLD" id="SFLDG00178">
    <property type="entry name" value="enolase"/>
    <property type="match status" value="1"/>
</dbReference>
<keyword evidence="5" id="KW-0460">Magnesium</keyword>
<dbReference type="PANTHER" id="PTHR11902">
    <property type="entry name" value="ENOLASE"/>
    <property type="match status" value="1"/>
</dbReference>
<dbReference type="InterPro" id="IPR029017">
    <property type="entry name" value="Enolase-like_N"/>
</dbReference>
<dbReference type="HAMAP" id="MF_00318">
    <property type="entry name" value="Enolase"/>
    <property type="match status" value="1"/>
</dbReference>
<dbReference type="InterPro" id="IPR020810">
    <property type="entry name" value="Enolase_C"/>
</dbReference>
<dbReference type="Pfam" id="PF03952">
    <property type="entry name" value="Enolase_N"/>
    <property type="match status" value="1"/>
</dbReference>
<comment type="similarity">
    <text evidence="3">Belongs to the enolase family.</text>
</comment>
<dbReference type="SUPFAM" id="SSF51604">
    <property type="entry name" value="Enolase C-terminal domain-like"/>
    <property type="match status" value="1"/>
</dbReference>
<dbReference type="AlphaFoldDB" id="A0A0F9NY22"/>
<dbReference type="PANTHER" id="PTHR11902:SF1">
    <property type="entry name" value="ENOLASE"/>
    <property type="match status" value="1"/>
</dbReference>
<dbReference type="GO" id="GO:0000287">
    <property type="term" value="F:magnesium ion binding"/>
    <property type="evidence" value="ECO:0007669"/>
    <property type="project" value="InterPro"/>
</dbReference>
<evidence type="ECO:0000256" key="1">
    <source>
        <dbReference type="ARBA" id="ARBA00001946"/>
    </source>
</evidence>
<evidence type="ECO:0000256" key="2">
    <source>
        <dbReference type="ARBA" id="ARBA00005031"/>
    </source>
</evidence>
<comment type="pathway">
    <text evidence="2">Carbohydrate degradation; glycolysis; pyruvate from D-glyceraldehyde 3-phosphate: step 4/5.</text>
</comment>
<dbReference type="SMART" id="SM01192">
    <property type="entry name" value="Enolase_C"/>
    <property type="match status" value="1"/>
</dbReference>
<dbReference type="GO" id="GO:0000015">
    <property type="term" value="C:phosphopyruvate hydratase complex"/>
    <property type="evidence" value="ECO:0007669"/>
    <property type="project" value="InterPro"/>
</dbReference>
<accession>A0A0F9NY22</accession>
<dbReference type="InterPro" id="IPR000941">
    <property type="entry name" value="Enolase"/>
</dbReference>
<dbReference type="UniPathway" id="UPA00109">
    <property type="reaction ID" value="UER00187"/>
</dbReference>